<dbReference type="InterPro" id="IPR032466">
    <property type="entry name" value="Metal_Hydrolase"/>
</dbReference>
<comment type="cofactor">
    <cofactor evidence="1">
        <name>Zn(2+)</name>
        <dbReference type="ChEBI" id="CHEBI:29105"/>
    </cofactor>
</comment>
<dbReference type="Proteomes" id="UP000035067">
    <property type="component" value="Unassembled WGS sequence"/>
</dbReference>
<dbReference type="CDD" id="cd01318">
    <property type="entry name" value="DHOase_IIb"/>
    <property type="match status" value="1"/>
</dbReference>
<dbReference type="GO" id="GO:0004038">
    <property type="term" value="F:allantoinase activity"/>
    <property type="evidence" value="ECO:0007669"/>
    <property type="project" value="TreeGrafter"/>
</dbReference>
<dbReference type="NCBIfam" id="TIGR00857">
    <property type="entry name" value="pyrC_multi"/>
    <property type="match status" value="1"/>
</dbReference>
<dbReference type="InterPro" id="IPR002195">
    <property type="entry name" value="Dihydroorotase_CS"/>
</dbReference>
<dbReference type="PROSITE" id="PS00483">
    <property type="entry name" value="DIHYDROOROTASE_2"/>
    <property type="match status" value="1"/>
</dbReference>
<proteinExistence type="inferred from homology"/>
<reference evidence="7 8" key="1">
    <citation type="submission" date="2015-01" db="EMBL/GenBank/DDBJ databases">
        <title>Lifestyle Evolution in Cyanobacterial Symbionts of Sponges.</title>
        <authorList>
            <person name="Burgsdorf I."/>
            <person name="Slaby B.M."/>
            <person name="Handley K.M."/>
            <person name="Haber M."/>
            <person name="Blom J."/>
            <person name="Marshall C.W."/>
            <person name="Gilbert J.A."/>
            <person name="Hentschel U."/>
            <person name="Steindler L."/>
        </authorList>
    </citation>
    <scope>NUCLEOTIDE SEQUENCE [LARGE SCALE GENOMIC DNA]</scope>
    <source>
        <strain evidence="7">SP3</strain>
    </source>
</reference>
<dbReference type="EMBL" id="JXQG01000037">
    <property type="protein sequence ID" value="KKZ11862.1"/>
    <property type="molecule type" value="Genomic_DNA"/>
</dbReference>
<organism evidence="7 8">
    <name type="scientific">Candidatus Synechococcus spongiarum SP3</name>
    <dbReference type="NCBI Taxonomy" id="1604020"/>
    <lineage>
        <taxon>Bacteria</taxon>
        <taxon>Bacillati</taxon>
        <taxon>Cyanobacteriota</taxon>
        <taxon>Cyanophyceae</taxon>
        <taxon>Synechococcales</taxon>
        <taxon>Synechococcaceae</taxon>
        <taxon>Synechococcus</taxon>
    </lineage>
</organism>
<dbReference type="InterPro" id="IPR050138">
    <property type="entry name" value="DHOase/Allantoinase_Hydrolase"/>
</dbReference>
<dbReference type="InterPro" id="IPR011059">
    <property type="entry name" value="Metal-dep_hydrolase_composite"/>
</dbReference>
<evidence type="ECO:0000256" key="5">
    <source>
        <dbReference type="ARBA" id="ARBA00022801"/>
    </source>
</evidence>
<dbReference type="PANTHER" id="PTHR43668">
    <property type="entry name" value="ALLANTOINASE"/>
    <property type="match status" value="1"/>
</dbReference>
<keyword evidence="5 7" id="KW-0378">Hydrolase</keyword>
<dbReference type="PATRIC" id="fig|1604020.3.peg.1126"/>
<name>A0A0G2HLI0_9SYNE</name>
<dbReference type="NCBIfam" id="NF005751">
    <property type="entry name" value="PRK07575.1"/>
    <property type="match status" value="1"/>
</dbReference>
<evidence type="ECO:0000313" key="7">
    <source>
        <dbReference type="EMBL" id="KKZ11862.1"/>
    </source>
</evidence>
<evidence type="ECO:0000313" key="8">
    <source>
        <dbReference type="Proteomes" id="UP000035067"/>
    </source>
</evidence>
<dbReference type="Gene3D" id="3.20.20.140">
    <property type="entry name" value="Metal-dependent hydrolases"/>
    <property type="match status" value="1"/>
</dbReference>
<dbReference type="PANTHER" id="PTHR43668:SF4">
    <property type="entry name" value="ALLANTOINASE"/>
    <property type="match status" value="1"/>
</dbReference>
<dbReference type="GO" id="GO:0046872">
    <property type="term" value="F:metal ion binding"/>
    <property type="evidence" value="ECO:0007669"/>
    <property type="project" value="UniProtKB-KW"/>
</dbReference>
<accession>A0A0G2HLI0</accession>
<comment type="similarity">
    <text evidence="3">Belongs to the metallo-dependent hydrolases superfamily. DHOase family. Class I DHOase subfamily.</text>
</comment>
<dbReference type="GO" id="GO:0006145">
    <property type="term" value="P:purine nucleobase catabolic process"/>
    <property type="evidence" value="ECO:0007669"/>
    <property type="project" value="TreeGrafter"/>
</dbReference>
<dbReference type="AlphaFoldDB" id="A0A0G2HLI0"/>
<gene>
    <name evidence="7" type="ORF">TE42_06715</name>
</gene>
<evidence type="ECO:0000256" key="2">
    <source>
        <dbReference type="ARBA" id="ARBA00002368"/>
    </source>
</evidence>
<feature type="domain" description="Amidohydrolase-related" evidence="6">
    <location>
        <begin position="60"/>
        <end position="433"/>
    </location>
</feature>
<dbReference type="GO" id="GO:0004151">
    <property type="term" value="F:dihydroorotase activity"/>
    <property type="evidence" value="ECO:0007669"/>
    <property type="project" value="UniProtKB-EC"/>
</dbReference>
<protein>
    <submittedName>
        <fullName evidence="7">Dihydroorotase</fullName>
        <ecNumber evidence="7">3.5.2.3</ecNumber>
    </submittedName>
</protein>
<evidence type="ECO:0000256" key="4">
    <source>
        <dbReference type="ARBA" id="ARBA00022723"/>
    </source>
</evidence>
<dbReference type="EC" id="3.5.2.3" evidence="7"/>
<comment type="function">
    <text evidence="2">Catalyzes the reversible cyclization of carbamoyl aspartate to dihydroorotate.</text>
</comment>
<sequence length="457" mass="49346">MENHPWRGQDLVVHNGLILQPDGQLLRGGLIIRDGCIQAIGAGITADPQLPCLDAGGHHVLPGVVDPQVHFRDPGLVHKEDLVTASRACLRGGVTSFLEMPNTRPPTIDGPSLKAKLERAADVSRVHYGFFLGACGDGANLPVLEQDVQGPLAQACGIKMFMGTGHGVLECSDPAVQEAVFARGRKLVAVHAEDQQRIRQRRERLLASSEPRPGDLHSIIQDPKAALLATQHALRLSERFQRRLHVLHLSTGAEAELLRKEKTALVSTEVTPQHLLLNRSAYGRLGALAQMNPPLRDEEDNQVLWKALVDGVIDCIATDHAPHTLAEKARPYPQCPSGMPGVETSLPLMLTQAQAGRCSVADVSRWMSQRPAELYGLEGKGRLAAGWHGDLTVVDLQTVRPVRNGEMVSKCGWSPFEGWELVGWPVATVVAGVVGYAHGVFHEGCRGSALRFAGEGG</sequence>
<dbReference type="SUPFAM" id="SSF51556">
    <property type="entry name" value="Metallo-dependent hydrolases"/>
    <property type="match status" value="1"/>
</dbReference>
<evidence type="ECO:0000256" key="3">
    <source>
        <dbReference type="ARBA" id="ARBA00010286"/>
    </source>
</evidence>
<dbReference type="Pfam" id="PF01979">
    <property type="entry name" value="Amidohydro_1"/>
    <property type="match status" value="1"/>
</dbReference>
<dbReference type="SUPFAM" id="SSF51338">
    <property type="entry name" value="Composite domain of metallo-dependent hydrolases"/>
    <property type="match status" value="1"/>
</dbReference>
<evidence type="ECO:0000259" key="6">
    <source>
        <dbReference type="Pfam" id="PF01979"/>
    </source>
</evidence>
<dbReference type="GO" id="GO:0005737">
    <property type="term" value="C:cytoplasm"/>
    <property type="evidence" value="ECO:0007669"/>
    <property type="project" value="TreeGrafter"/>
</dbReference>
<keyword evidence="4" id="KW-0479">Metal-binding</keyword>
<comment type="caution">
    <text evidence="7">The sequence shown here is derived from an EMBL/GenBank/DDBJ whole genome shotgun (WGS) entry which is preliminary data.</text>
</comment>
<evidence type="ECO:0000256" key="1">
    <source>
        <dbReference type="ARBA" id="ARBA00001947"/>
    </source>
</evidence>
<dbReference type="InterPro" id="IPR006680">
    <property type="entry name" value="Amidohydro-rel"/>
</dbReference>